<dbReference type="WBParaSite" id="SMUV_0000316301-mRNA-1">
    <property type="protein sequence ID" value="SMUV_0000316301-mRNA-1"/>
    <property type="gene ID" value="SMUV_0000316301"/>
</dbReference>
<feature type="region of interest" description="Disordered" evidence="2">
    <location>
        <begin position="414"/>
        <end position="460"/>
    </location>
</feature>
<feature type="compositionally biased region" description="Low complexity" evidence="2">
    <location>
        <begin position="190"/>
        <end position="208"/>
    </location>
</feature>
<keyword evidence="3" id="KW-1185">Reference proteome</keyword>
<keyword evidence="1" id="KW-0175">Coiled coil</keyword>
<feature type="coiled-coil region" evidence="1">
    <location>
        <begin position="659"/>
        <end position="707"/>
    </location>
</feature>
<feature type="compositionally biased region" description="Low complexity" evidence="2">
    <location>
        <begin position="422"/>
        <end position="435"/>
    </location>
</feature>
<dbReference type="Proteomes" id="UP000046393">
    <property type="component" value="Unplaced"/>
</dbReference>
<dbReference type="AlphaFoldDB" id="A0A0N5AFU3"/>
<sequence>MYTFFSFIQLKILSRARADGVSDLQNALCETFANAECSMEKTPNLMDPPFRYAFSTVGRHLYLLSPNSTCPKDYHILANLLEGDVVTDSTAADVIHLILEGGNDWRSPIQKYFNKALGSEWRFIAIETQAEDASSISVFSPQSKPSSISNGKGSVWLAPISTGPVSANTTPPATKTKVVKKTVVKKSDKSATSSSSTTTTTKVTKSASGTKIIRKKIVPKDSSALTNGDVKEKSTAVTKKINLDKVIKVNTNAEGRKLDANQNGEASGADSGVSVADSDTEKSQKFDFGSSAECLMENSMRGQETTKPITPKKNFNLTFDSNIENNSNFTATENHVLDAQTNNNLDTSFTMRLKEKENSALPSNSVTRFFSKKMEEIPEEDEKPKTVTETLKKLTTKKETEVAYGKLEKNCETLEDERYSREQSSTSSRLSPPSESSEKDSAIRVQNKSAKERHTTPPSVHVREVVLRSRGEIPVQVLQQVLKQFSYKELGELRLVHPHWDELCGQALNQGYYDIVKKANELLTDCQRRVPVERDLHDALSVLTNLQVHILNPVDILRPAMDEGVCCFPYGELLDKICTILEKAERMMKGEYELIVNWKPVAEMARQAQIHYKTKMESLMEEKLGDVFRLKALQQIQRIDSFMIDSTVSKLEKAAHMARDDIEWEIEQLRQQNTQLKKDNRELKKDYMRLESRVEILEGKLKTMARLLQ</sequence>
<evidence type="ECO:0000256" key="1">
    <source>
        <dbReference type="SAM" id="Coils"/>
    </source>
</evidence>
<protein>
    <submittedName>
        <fullName evidence="4">F-box domain-containing protein</fullName>
    </submittedName>
</protein>
<evidence type="ECO:0000313" key="4">
    <source>
        <dbReference type="WBParaSite" id="SMUV_0000316301-mRNA-1"/>
    </source>
</evidence>
<dbReference type="STRING" id="451379.A0A0N5AFU3"/>
<accession>A0A0N5AFU3</accession>
<evidence type="ECO:0000313" key="3">
    <source>
        <dbReference type="Proteomes" id="UP000046393"/>
    </source>
</evidence>
<feature type="compositionally biased region" description="Basic and acidic residues" evidence="2">
    <location>
        <begin position="449"/>
        <end position="460"/>
    </location>
</feature>
<organism evidence="3 4">
    <name type="scientific">Syphacia muris</name>
    <dbReference type="NCBI Taxonomy" id="451379"/>
    <lineage>
        <taxon>Eukaryota</taxon>
        <taxon>Metazoa</taxon>
        <taxon>Ecdysozoa</taxon>
        <taxon>Nematoda</taxon>
        <taxon>Chromadorea</taxon>
        <taxon>Rhabditida</taxon>
        <taxon>Spirurina</taxon>
        <taxon>Oxyuridomorpha</taxon>
        <taxon>Oxyuroidea</taxon>
        <taxon>Oxyuridae</taxon>
        <taxon>Syphacia</taxon>
    </lineage>
</organism>
<name>A0A0N5AFU3_9BILA</name>
<proteinExistence type="predicted"/>
<feature type="region of interest" description="Disordered" evidence="2">
    <location>
        <begin position="182"/>
        <end position="208"/>
    </location>
</feature>
<reference evidence="4" key="1">
    <citation type="submission" date="2016-04" db="UniProtKB">
        <authorList>
            <consortium name="WormBaseParasite"/>
        </authorList>
    </citation>
    <scope>IDENTIFICATION</scope>
</reference>
<feature type="region of interest" description="Disordered" evidence="2">
    <location>
        <begin position="257"/>
        <end position="284"/>
    </location>
</feature>
<evidence type="ECO:0000256" key="2">
    <source>
        <dbReference type="SAM" id="MobiDB-lite"/>
    </source>
</evidence>